<gene>
    <name evidence="2" type="ORF">Ocin01_14250</name>
</gene>
<accession>A0A1D2MHN1</accession>
<dbReference type="Proteomes" id="UP000094527">
    <property type="component" value="Unassembled WGS sequence"/>
</dbReference>
<proteinExistence type="predicted"/>
<dbReference type="GO" id="GO:0005739">
    <property type="term" value="C:mitochondrion"/>
    <property type="evidence" value="ECO:0007669"/>
    <property type="project" value="TreeGrafter"/>
</dbReference>
<dbReference type="STRING" id="48709.A0A1D2MHN1"/>
<dbReference type="OrthoDB" id="1274115at2759"/>
<comment type="caution">
    <text evidence="2">The sequence shown here is derived from an EMBL/GenBank/DDBJ whole genome shotgun (WGS) entry which is preliminary data.</text>
</comment>
<dbReference type="GO" id="GO:0006631">
    <property type="term" value="P:fatty acid metabolic process"/>
    <property type="evidence" value="ECO:0007669"/>
    <property type="project" value="TreeGrafter"/>
</dbReference>
<keyword evidence="1" id="KW-0560">Oxidoreductase</keyword>
<evidence type="ECO:0000313" key="2">
    <source>
        <dbReference type="EMBL" id="ODM92431.1"/>
    </source>
</evidence>
<dbReference type="Pfam" id="PF00106">
    <property type="entry name" value="adh_short"/>
    <property type="match status" value="1"/>
</dbReference>
<dbReference type="InterPro" id="IPR036291">
    <property type="entry name" value="NAD(P)-bd_dom_sf"/>
</dbReference>
<dbReference type="PANTHER" id="PTHR43658">
    <property type="entry name" value="SHORT-CHAIN DEHYDROGENASE/REDUCTASE"/>
    <property type="match status" value="1"/>
</dbReference>
<dbReference type="GO" id="GO:0008209">
    <property type="term" value="P:androgen metabolic process"/>
    <property type="evidence" value="ECO:0007669"/>
    <property type="project" value="TreeGrafter"/>
</dbReference>
<keyword evidence="3" id="KW-1185">Reference proteome</keyword>
<name>A0A1D2MHN1_ORCCI</name>
<evidence type="ECO:0000313" key="3">
    <source>
        <dbReference type="Proteomes" id="UP000094527"/>
    </source>
</evidence>
<protein>
    <submittedName>
        <fullName evidence="2">3-hydroxyacyl-CoA dehydrogenase type-2</fullName>
    </submittedName>
</protein>
<organism evidence="2 3">
    <name type="scientific">Orchesella cincta</name>
    <name type="common">Springtail</name>
    <name type="synonym">Podura cincta</name>
    <dbReference type="NCBI Taxonomy" id="48709"/>
    <lineage>
        <taxon>Eukaryota</taxon>
        <taxon>Metazoa</taxon>
        <taxon>Ecdysozoa</taxon>
        <taxon>Arthropoda</taxon>
        <taxon>Hexapoda</taxon>
        <taxon>Collembola</taxon>
        <taxon>Entomobryomorpha</taxon>
        <taxon>Entomobryoidea</taxon>
        <taxon>Orchesellidae</taxon>
        <taxon>Orchesellinae</taxon>
        <taxon>Orchesella</taxon>
    </lineage>
</organism>
<dbReference type="GO" id="GO:0004303">
    <property type="term" value="F:estradiol 17-beta-dehydrogenase [NAD(P)+] activity"/>
    <property type="evidence" value="ECO:0007669"/>
    <property type="project" value="TreeGrafter"/>
</dbReference>
<evidence type="ECO:0000256" key="1">
    <source>
        <dbReference type="ARBA" id="ARBA00023002"/>
    </source>
</evidence>
<dbReference type="Gene3D" id="3.40.50.720">
    <property type="entry name" value="NAD(P)-binding Rossmann-like Domain"/>
    <property type="match status" value="1"/>
</dbReference>
<reference evidence="2 3" key="1">
    <citation type="journal article" date="2016" name="Genome Biol. Evol.">
        <title>Gene Family Evolution Reflects Adaptation to Soil Environmental Stressors in the Genome of the Collembolan Orchesella cincta.</title>
        <authorList>
            <person name="Faddeeva-Vakhrusheva A."/>
            <person name="Derks M.F."/>
            <person name="Anvar S.Y."/>
            <person name="Agamennone V."/>
            <person name="Suring W."/>
            <person name="Smit S."/>
            <person name="van Straalen N.M."/>
            <person name="Roelofs D."/>
        </authorList>
    </citation>
    <scope>NUCLEOTIDE SEQUENCE [LARGE SCALE GENOMIC DNA]</scope>
    <source>
        <tissue evidence="2">Mixed pool</tissue>
    </source>
</reference>
<dbReference type="InterPro" id="IPR002347">
    <property type="entry name" value="SDR_fam"/>
</dbReference>
<sequence>MAFVFKEVISDIPTSKGDTVVKELGNDALFCSTDIRQKNVQATLAACKDKFGKLDLVVKCAGVEAAFKVYNFNKTLSYLREDLKRIIDVNFKKIAACRLGLPNEFAHMDEFIVLNPMVNEEAVRVDGILRMQAQSKRSNYIRNYDDDEGGDRY</sequence>
<dbReference type="SUPFAM" id="SSF51735">
    <property type="entry name" value="NAD(P)-binding Rossmann-fold domains"/>
    <property type="match status" value="1"/>
</dbReference>
<dbReference type="AlphaFoldDB" id="A0A1D2MHN1"/>
<dbReference type="GO" id="GO:0008210">
    <property type="term" value="P:estrogen metabolic process"/>
    <property type="evidence" value="ECO:0007669"/>
    <property type="project" value="TreeGrafter"/>
</dbReference>
<dbReference type="EMBL" id="LJIJ01001233">
    <property type="protein sequence ID" value="ODM92431.1"/>
    <property type="molecule type" value="Genomic_DNA"/>
</dbReference>
<dbReference type="PANTHER" id="PTHR43658:SF8">
    <property type="entry name" value="17-BETA-HYDROXYSTEROID DEHYDROGENASE 14-RELATED"/>
    <property type="match status" value="1"/>
</dbReference>